<accession>A0A437MQ26</accession>
<reference evidence="8 9" key="1">
    <citation type="submission" date="2019-01" db="EMBL/GenBank/DDBJ databases">
        <authorList>
            <person name="Chen W.-M."/>
        </authorList>
    </citation>
    <scope>NUCLEOTIDE SEQUENCE [LARGE SCALE GENOMIC DNA]</scope>
    <source>
        <strain evidence="8 9">YBJ-36</strain>
    </source>
</reference>
<proteinExistence type="inferred from homology"/>
<dbReference type="Pfam" id="PF13440">
    <property type="entry name" value="Polysacc_synt_3"/>
    <property type="match status" value="1"/>
</dbReference>
<protein>
    <submittedName>
        <fullName evidence="8">Lipopolysaccharide biosynthesis protein</fullName>
    </submittedName>
</protein>
<keyword evidence="6 7" id="KW-0472">Membrane</keyword>
<keyword evidence="4 7" id="KW-0812">Transmembrane</keyword>
<keyword evidence="5 7" id="KW-1133">Transmembrane helix</keyword>
<dbReference type="InterPro" id="IPR050833">
    <property type="entry name" value="Poly_Biosynth_Transport"/>
</dbReference>
<feature type="transmembrane region" description="Helical" evidence="7">
    <location>
        <begin position="384"/>
        <end position="401"/>
    </location>
</feature>
<feature type="transmembrane region" description="Helical" evidence="7">
    <location>
        <begin position="80"/>
        <end position="106"/>
    </location>
</feature>
<dbReference type="PANTHER" id="PTHR30250">
    <property type="entry name" value="PST FAMILY PREDICTED COLANIC ACID TRANSPORTER"/>
    <property type="match status" value="1"/>
</dbReference>
<feature type="transmembrane region" description="Helical" evidence="7">
    <location>
        <begin position="44"/>
        <end position="68"/>
    </location>
</feature>
<dbReference type="PANTHER" id="PTHR30250:SF10">
    <property type="entry name" value="LIPOPOLYSACCHARIDE BIOSYNTHESIS PROTEIN WZXC"/>
    <property type="match status" value="1"/>
</dbReference>
<evidence type="ECO:0000256" key="4">
    <source>
        <dbReference type="ARBA" id="ARBA00022692"/>
    </source>
</evidence>
<dbReference type="RefSeq" id="WP_127706370.1">
    <property type="nucleotide sequence ID" value="NZ_SACK01000007.1"/>
</dbReference>
<dbReference type="GO" id="GO:0005886">
    <property type="term" value="C:plasma membrane"/>
    <property type="evidence" value="ECO:0007669"/>
    <property type="project" value="UniProtKB-SubCell"/>
</dbReference>
<feature type="transmembrane region" description="Helical" evidence="7">
    <location>
        <begin position="171"/>
        <end position="192"/>
    </location>
</feature>
<feature type="transmembrane region" description="Helical" evidence="7">
    <location>
        <begin position="326"/>
        <end position="347"/>
    </location>
</feature>
<dbReference type="EMBL" id="SACK01000007">
    <property type="protein sequence ID" value="RVT99752.1"/>
    <property type="molecule type" value="Genomic_DNA"/>
</dbReference>
<dbReference type="CDD" id="cd13127">
    <property type="entry name" value="MATE_tuaB_like"/>
    <property type="match status" value="1"/>
</dbReference>
<evidence type="ECO:0000256" key="2">
    <source>
        <dbReference type="ARBA" id="ARBA00007430"/>
    </source>
</evidence>
<evidence type="ECO:0000313" key="8">
    <source>
        <dbReference type="EMBL" id="RVT99752.1"/>
    </source>
</evidence>
<feature type="transmembrane region" description="Helical" evidence="7">
    <location>
        <begin position="112"/>
        <end position="132"/>
    </location>
</feature>
<evidence type="ECO:0000256" key="7">
    <source>
        <dbReference type="SAM" id="Phobius"/>
    </source>
</evidence>
<dbReference type="AlphaFoldDB" id="A0A437MQ26"/>
<feature type="transmembrane region" description="Helical" evidence="7">
    <location>
        <begin position="356"/>
        <end position="378"/>
    </location>
</feature>
<name>A0A437MQ26_9SPHI</name>
<comment type="caution">
    <text evidence="8">The sequence shown here is derived from an EMBL/GenBank/DDBJ whole genome shotgun (WGS) entry which is preliminary data.</text>
</comment>
<sequence length="481" mass="53451">MANIRKQSVTAFLWSGLGQYVNMGLSFLTAAVLGRLLAPTDFGLVGMIVTINSFLLIFANTGLSTTIVQHKEFGKDEHNSLFTLGLVSGVIASSILALLAPAIAIFYKDDRLTMVALSVSPTFLLTALTQVPQGILQKQLKFKLLSIATVSSALLSSLIAVYLAYIGWGYWSLIMQLLLRAFLLLTFCIYFSRQAISLKWTPSLYKKIYNFTGNLTLFQVVNYFQRNLDNILIGRNFGAASLGIYSRAYLIMTTFNSAIGGVISSVLHPTLSKKQDDIAAMTRGYGEIVQYILWLSCPVMGLCAAFAPQFIHIVWGANWHSVVPSFFWLALAGMHQPVYITLGAVFASRFQTKSQFYCGVVTTALLVLAIILGLPYGIVGVARAYSIMSHLIFFPYMYFVWCKVLQGRFQAFLRLVLPPMLFGWTLLLITILTTNNDFPAFINRNFQFSTAFIIAGLAWLLSLCVVFLKRVYPSVKKTLLS</sequence>
<keyword evidence="3" id="KW-1003">Cell membrane</keyword>
<feature type="transmembrane region" description="Helical" evidence="7">
    <location>
        <begin position="144"/>
        <end position="165"/>
    </location>
</feature>
<gene>
    <name evidence="8" type="ORF">EOD41_15010</name>
</gene>
<evidence type="ECO:0000256" key="1">
    <source>
        <dbReference type="ARBA" id="ARBA00004651"/>
    </source>
</evidence>
<evidence type="ECO:0000256" key="5">
    <source>
        <dbReference type="ARBA" id="ARBA00022989"/>
    </source>
</evidence>
<comment type="similarity">
    <text evidence="2">Belongs to the polysaccharide synthase family.</text>
</comment>
<evidence type="ECO:0000256" key="3">
    <source>
        <dbReference type="ARBA" id="ARBA00022475"/>
    </source>
</evidence>
<evidence type="ECO:0000256" key="6">
    <source>
        <dbReference type="ARBA" id="ARBA00023136"/>
    </source>
</evidence>
<feature type="transmembrane region" description="Helical" evidence="7">
    <location>
        <begin position="446"/>
        <end position="468"/>
    </location>
</feature>
<evidence type="ECO:0000313" key="9">
    <source>
        <dbReference type="Proteomes" id="UP000282759"/>
    </source>
</evidence>
<organism evidence="8 9">
    <name type="scientific">Mucilaginibacter limnophilus</name>
    <dbReference type="NCBI Taxonomy" id="1932778"/>
    <lineage>
        <taxon>Bacteria</taxon>
        <taxon>Pseudomonadati</taxon>
        <taxon>Bacteroidota</taxon>
        <taxon>Sphingobacteriia</taxon>
        <taxon>Sphingobacteriales</taxon>
        <taxon>Sphingobacteriaceae</taxon>
        <taxon>Mucilaginibacter</taxon>
    </lineage>
</organism>
<dbReference type="Proteomes" id="UP000282759">
    <property type="component" value="Unassembled WGS sequence"/>
</dbReference>
<dbReference type="OrthoDB" id="9770347at2"/>
<keyword evidence="9" id="KW-1185">Reference proteome</keyword>
<feature type="transmembrane region" description="Helical" evidence="7">
    <location>
        <begin position="12"/>
        <end position="38"/>
    </location>
</feature>
<feature type="transmembrane region" description="Helical" evidence="7">
    <location>
        <begin position="288"/>
        <end position="314"/>
    </location>
</feature>
<comment type="subcellular location">
    <subcellularLocation>
        <location evidence="1">Cell membrane</location>
        <topology evidence="1">Multi-pass membrane protein</topology>
    </subcellularLocation>
</comment>
<feature type="transmembrane region" description="Helical" evidence="7">
    <location>
        <begin position="413"/>
        <end position="434"/>
    </location>
</feature>